<dbReference type="InterPro" id="IPR029058">
    <property type="entry name" value="AB_hydrolase_fold"/>
</dbReference>
<evidence type="ECO:0000313" key="14">
    <source>
        <dbReference type="RefSeq" id="XP_033572936.1"/>
    </source>
</evidence>
<dbReference type="Pfam" id="PF07519">
    <property type="entry name" value="Tannase"/>
    <property type="match status" value="1"/>
</dbReference>
<evidence type="ECO:0000256" key="11">
    <source>
        <dbReference type="SAM" id="Phobius"/>
    </source>
</evidence>
<comment type="similarity">
    <text evidence="1 10">Belongs to the tannase family.</text>
</comment>
<dbReference type="Proteomes" id="UP000504636">
    <property type="component" value="Unplaced"/>
</dbReference>
<keyword evidence="13" id="KW-1185">Reference proteome</keyword>
<evidence type="ECO:0000256" key="1">
    <source>
        <dbReference type="ARBA" id="ARBA00006249"/>
    </source>
</evidence>
<dbReference type="OrthoDB" id="3039123at2759"/>
<dbReference type="GeneID" id="54469249"/>
<dbReference type="EC" id="3.1.1.-" evidence="10"/>
<keyword evidence="8" id="KW-1015">Disulfide bond</keyword>
<feature type="transmembrane region" description="Helical" evidence="11">
    <location>
        <begin position="36"/>
        <end position="56"/>
    </location>
</feature>
<keyword evidence="3" id="KW-0858">Xylan degradation</keyword>
<evidence type="ECO:0000256" key="7">
    <source>
        <dbReference type="ARBA" id="ARBA00022837"/>
    </source>
</evidence>
<reference evidence="14" key="3">
    <citation type="submission" date="2025-04" db="UniProtKB">
        <authorList>
            <consortium name="RefSeq"/>
        </authorList>
    </citation>
    <scope>IDENTIFICATION</scope>
    <source>
        <strain evidence="14">CBS 304.34</strain>
    </source>
</reference>
<organism evidence="12">
    <name type="scientific">Mytilinidion resinicola</name>
    <dbReference type="NCBI Taxonomy" id="574789"/>
    <lineage>
        <taxon>Eukaryota</taxon>
        <taxon>Fungi</taxon>
        <taxon>Dikarya</taxon>
        <taxon>Ascomycota</taxon>
        <taxon>Pezizomycotina</taxon>
        <taxon>Dothideomycetes</taxon>
        <taxon>Pleosporomycetidae</taxon>
        <taxon>Mytilinidiales</taxon>
        <taxon>Mytilinidiaceae</taxon>
        <taxon>Mytilinidion</taxon>
    </lineage>
</organism>
<dbReference type="GO" id="GO:0046872">
    <property type="term" value="F:metal ion binding"/>
    <property type="evidence" value="ECO:0007669"/>
    <property type="project" value="UniProtKB-KW"/>
</dbReference>
<dbReference type="InterPro" id="IPR011118">
    <property type="entry name" value="Tannase/feruloyl_esterase"/>
</dbReference>
<keyword evidence="3" id="KW-0119">Carbohydrate metabolism</keyword>
<evidence type="ECO:0000256" key="5">
    <source>
        <dbReference type="ARBA" id="ARBA00022729"/>
    </source>
</evidence>
<reference evidence="14" key="2">
    <citation type="submission" date="2020-04" db="EMBL/GenBank/DDBJ databases">
        <authorList>
            <consortium name="NCBI Genome Project"/>
        </authorList>
    </citation>
    <scope>NUCLEOTIDE SEQUENCE</scope>
    <source>
        <strain evidence="14">CBS 304.34</strain>
    </source>
</reference>
<dbReference type="GO" id="GO:0030600">
    <property type="term" value="F:feruloyl esterase activity"/>
    <property type="evidence" value="ECO:0007669"/>
    <property type="project" value="UniProtKB-EC"/>
</dbReference>
<protein>
    <recommendedName>
        <fullName evidence="10">Carboxylic ester hydrolase</fullName>
        <ecNumber evidence="10">3.1.1.-</ecNumber>
    </recommendedName>
</protein>
<keyword evidence="11" id="KW-0812">Transmembrane</keyword>
<dbReference type="EMBL" id="MU003708">
    <property type="protein sequence ID" value="KAF2805972.1"/>
    <property type="molecule type" value="Genomic_DNA"/>
</dbReference>
<dbReference type="PANTHER" id="PTHR33938:SF15">
    <property type="entry name" value="FERULOYL ESTERASE B-RELATED"/>
    <property type="match status" value="1"/>
</dbReference>
<keyword evidence="6 10" id="KW-0378">Hydrolase</keyword>
<evidence type="ECO:0000256" key="9">
    <source>
        <dbReference type="ARBA" id="ARBA00034075"/>
    </source>
</evidence>
<keyword evidence="7" id="KW-0106">Calcium</keyword>
<keyword evidence="11" id="KW-1133">Transmembrane helix</keyword>
<dbReference type="Gene3D" id="3.40.50.1820">
    <property type="entry name" value="alpha/beta hydrolase"/>
    <property type="match status" value="1"/>
</dbReference>
<keyword evidence="2" id="KW-0719">Serine esterase</keyword>
<proteinExistence type="inferred from homology"/>
<accession>A0A6A6YAY1</accession>
<keyword evidence="4" id="KW-0479">Metal-binding</keyword>
<dbReference type="PANTHER" id="PTHR33938">
    <property type="entry name" value="FERULOYL ESTERASE B-RELATED"/>
    <property type="match status" value="1"/>
</dbReference>
<evidence type="ECO:0000256" key="4">
    <source>
        <dbReference type="ARBA" id="ARBA00022723"/>
    </source>
</evidence>
<evidence type="ECO:0000256" key="6">
    <source>
        <dbReference type="ARBA" id="ARBA00022801"/>
    </source>
</evidence>
<evidence type="ECO:0000256" key="8">
    <source>
        <dbReference type="ARBA" id="ARBA00023157"/>
    </source>
</evidence>
<keyword evidence="11" id="KW-0472">Membrane</keyword>
<gene>
    <name evidence="12 14" type="ORF">BDZ99DRAFT_574209</name>
</gene>
<comment type="catalytic activity">
    <reaction evidence="9">
        <text>feruloyl-polysaccharide + H2O = ferulate + polysaccharide.</text>
        <dbReference type="EC" id="3.1.1.73"/>
    </reaction>
</comment>
<name>A0A6A6YAY1_9PEZI</name>
<dbReference type="AlphaFoldDB" id="A0A6A6YAY1"/>
<dbReference type="RefSeq" id="XP_033572936.1">
    <property type="nucleotide sequence ID" value="XM_033728356.1"/>
</dbReference>
<dbReference type="SUPFAM" id="SSF53474">
    <property type="entry name" value="alpha/beta-Hydrolases"/>
    <property type="match status" value="1"/>
</dbReference>
<dbReference type="GO" id="GO:0045493">
    <property type="term" value="P:xylan catabolic process"/>
    <property type="evidence" value="ECO:0007669"/>
    <property type="project" value="UniProtKB-KW"/>
</dbReference>
<keyword evidence="3" id="KW-0624">Polysaccharide degradation</keyword>
<evidence type="ECO:0000256" key="2">
    <source>
        <dbReference type="ARBA" id="ARBA00022487"/>
    </source>
</evidence>
<sequence>MAFRRTCGTPMRVKDPPRMHASPLAAAKHTNFTSLLALRSATMFLLIFSVLLYLPFLHINAASFKYACESFEPVVENATIEIVEYIPRNKIVDLKYRDTTCGGPGTNSPVAQDFCRVALNISTSDRSSIEFEAWLPNNWNGRFVATGNGGIGGCLDYAIIEYAAEYGFAAVGSNNGHNGTGGTSFFHNTDVVEDFAGRSLHTATLVGKEVTKQYYGKPHRYAYFFGCSQGGRQGIGAAEKYPLDFDGIVAGSPATDFNNLISWRASFFTITGAANSFDFIKASMWTGLIHDEVLRQCDFIDHVRDEIIEYPDLCHFKPETLKCRDLQFGDECLTAEQVEIVRKIFSPFTYDNGTIIYPAMQPGSELRAIDRLYAGKPFSDSQDWFRYVVYSDPAWNPATFTTRDAAVVEALNPFNVRTFPSGLQAFNASGGKLLVYHGQADQQITSLETERWYDHLASGMNASPSQLDAFTRFFRISGMHHCNSGAGAWMIGQSKQEGIPFDGQYNVLAAIVDWVEKGKAPDVIEGTKFVNDTAASGVEFRRRHCRYPLRNRYTGPALYYLNGIVPAGGDHIQITSADDWECS</sequence>
<reference evidence="12 14" key="1">
    <citation type="journal article" date="2020" name="Stud. Mycol.">
        <title>101 Dothideomycetes genomes: a test case for predicting lifestyles and emergence of pathogens.</title>
        <authorList>
            <person name="Haridas S."/>
            <person name="Albert R."/>
            <person name="Binder M."/>
            <person name="Bloem J."/>
            <person name="Labutti K."/>
            <person name="Salamov A."/>
            <person name="Andreopoulos B."/>
            <person name="Baker S."/>
            <person name="Barry K."/>
            <person name="Bills G."/>
            <person name="Bluhm B."/>
            <person name="Cannon C."/>
            <person name="Castanera R."/>
            <person name="Culley D."/>
            <person name="Daum C."/>
            <person name="Ezra D."/>
            <person name="Gonzalez J."/>
            <person name="Henrissat B."/>
            <person name="Kuo A."/>
            <person name="Liang C."/>
            <person name="Lipzen A."/>
            <person name="Lutzoni F."/>
            <person name="Magnuson J."/>
            <person name="Mondo S."/>
            <person name="Nolan M."/>
            <person name="Ohm R."/>
            <person name="Pangilinan J."/>
            <person name="Park H.-J."/>
            <person name="Ramirez L."/>
            <person name="Alfaro M."/>
            <person name="Sun H."/>
            <person name="Tritt A."/>
            <person name="Yoshinaga Y."/>
            <person name="Zwiers L.-H."/>
            <person name="Turgeon B."/>
            <person name="Goodwin S."/>
            <person name="Spatafora J."/>
            <person name="Crous P."/>
            <person name="Grigoriev I."/>
        </authorList>
    </citation>
    <scope>NUCLEOTIDE SEQUENCE</scope>
    <source>
        <strain evidence="12 14">CBS 304.34</strain>
    </source>
</reference>
<keyword evidence="5" id="KW-0732">Signal</keyword>
<evidence type="ECO:0000256" key="10">
    <source>
        <dbReference type="RuleBase" id="RU361238"/>
    </source>
</evidence>
<evidence type="ECO:0000313" key="13">
    <source>
        <dbReference type="Proteomes" id="UP000504636"/>
    </source>
</evidence>
<evidence type="ECO:0000313" key="12">
    <source>
        <dbReference type="EMBL" id="KAF2805972.1"/>
    </source>
</evidence>
<evidence type="ECO:0000256" key="3">
    <source>
        <dbReference type="ARBA" id="ARBA00022651"/>
    </source>
</evidence>